<evidence type="ECO:0000256" key="17">
    <source>
        <dbReference type="ARBA" id="ARBA00023164"/>
    </source>
</evidence>
<accession>A0A0R3S2F3</accession>
<comment type="pathway">
    <text evidence="4">Energy metabolism; nitrogen metabolism.</text>
</comment>
<comment type="pathway">
    <text evidence="5">Nitrogen metabolism.</text>
</comment>
<feature type="domain" description="Dihydroprymidine dehydrogenase" evidence="25">
    <location>
        <begin position="956"/>
        <end position="1065"/>
    </location>
</feature>
<dbReference type="InterPro" id="IPR036188">
    <property type="entry name" value="FAD/NAD-bd_sf"/>
</dbReference>
<evidence type="ECO:0000256" key="16">
    <source>
        <dbReference type="ARBA" id="ARBA00023014"/>
    </source>
</evidence>
<dbReference type="SUPFAM" id="SSF51971">
    <property type="entry name" value="Nucleotide-binding domain"/>
    <property type="match status" value="1"/>
</dbReference>
<dbReference type="Gene3D" id="3.50.50.60">
    <property type="entry name" value="FAD/NAD(P)-binding domain"/>
    <property type="match status" value="2"/>
</dbReference>
<comment type="catalytic activity">
    <reaction evidence="20">
        <text>2 L-glutamate + NAD(+) = L-glutamine + 2-oxoglutarate + NADH + H(+)</text>
        <dbReference type="Rhea" id="RHEA:13753"/>
        <dbReference type="ChEBI" id="CHEBI:15378"/>
        <dbReference type="ChEBI" id="CHEBI:16810"/>
        <dbReference type="ChEBI" id="CHEBI:29985"/>
        <dbReference type="ChEBI" id="CHEBI:57540"/>
        <dbReference type="ChEBI" id="CHEBI:57945"/>
        <dbReference type="ChEBI" id="CHEBI:58359"/>
        <dbReference type="EC" id="1.4.1.14"/>
    </reaction>
</comment>
<evidence type="ECO:0000259" key="23">
    <source>
        <dbReference type="Pfam" id="PF04898"/>
    </source>
</evidence>
<evidence type="ECO:0000256" key="5">
    <source>
        <dbReference type="ARBA" id="ARBA00004909"/>
    </source>
</evidence>
<dbReference type="GO" id="GO:0016040">
    <property type="term" value="F:glutamate synthase (NADH) activity"/>
    <property type="evidence" value="ECO:0007669"/>
    <property type="project" value="UniProtKB-EC"/>
</dbReference>
<evidence type="ECO:0000256" key="15">
    <source>
        <dbReference type="ARBA" id="ARBA00023004"/>
    </source>
</evidence>
<dbReference type="Pfam" id="PF01493">
    <property type="entry name" value="GXGXG"/>
    <property type="match status" value="1"/>
</dbReference>
<organism evidence="26 27">
    <name type="scientific">Elaeophora elaphi</name>
    <dbReference type="NCBI Taxonomy" id="1147741"/>
    <lineage>
        <taxon>Eukaryota</taxon>
        <taxon>Metazoa</taxon>
        <taxon>Ecdysozoa</taxon>
        <taxon>Nematoda</taxon>
        <taxon>Chromadorea</taxon>
        <taxon>Rhabditida</taxon>
        <taxon>Spirurina</taxon>
        <taxon>Spiruromorpha</taxon>
        <taxon>Filarioidea</taxon>
        <taxon>Onchocercidae</taxon>
        <taxon>Elaeophora</taxon>
    </lineage>
</organism>
<evidence type="ECO:0000256" key="4">
    <source>
        <dbReference type="ARBA" id="ARBA00004802"/>
    </source>
</evidence>
<dbReference type="SUPFAM" id="SSF69336">
    <property type="entry name" value="Alpha subunit of glutamate synthase, C-terminal domain"/>
    <property type="match status" value="1"/>
</dbReference>
<evidence type="ECO:0000259" key="21">
    <source>
        <dbReference type="Pfam" id="PF01493"/>
    </source>
</evidence>
<keyword evidence="13" id="KW-0315">Glutamine amidotransferase</keyword>
<comment type="pathway">
    <text evidence="6">Amino-acid biosynthesis; L-glutamate biosynthesis via GLT pathway; L-glutamate from 2-oxoglutarate and L-glutamine (NAD(+) route): step 1/1.</text>
</comment>
<evidence type="ECO:0000256" key="20">
    <source>
        <dbReference type="ARBA" id="ARBA00048867"/>
    </source>
</evidence>
<evidence type="ECO:0000256" key="9">
    <source>
        <dbReference type="ARBA" id="ARBA00022630"/>
    </source>
</evidence>
<evidence type="ECO:0000259" key="24">
    <source>
        <dbReference type="Pfam" id="PF07992"/>
    </source>
</evidence>
<evidence type="ECO:0000256" key="2">
    <source>
        <dbReference type="ARBA" id="ARBA00001927"/>
    </source>
</evidence>
<keyword evidence="8" id="KW-0028">Amino-acid biosynthesis</keyword>
<keyword evidence="12" id="KW-0274">FAD</keyword>
<dbReference type="Pfam" id="PF04898">
    <property type="entry name" value="Glu_syn_central"/>
    <property type="match status" value="1"/>
</dbReference>
<keyword evidence="15" id="KW-0408">Iron</keyword>
<dbReference type="InterPro" id="IPR036485">
    <property type="entry name" value="Glu_synth_asu_C_sf"/>
</dbReference>
<feature type="domain" description="Glutamate synthase" evidence="22">
    <location>
        <begin position="215"/>
        <end position="586"/>
    </location>
</feature>
<proteinExistence type="inferred from homology"/>
<evidence type="ECO:0000256" key="14">
    <source>
        <dbReference type="ARBA" id="ARBA00023002"/>
    </source>
</evidence>
<keyword evidence="10" id="KW-0288">FMN</keyword>
<keyword evidence="14" id="KW-0560">Oxidoreductase</keyword>
<dbReference type="InterPro" id="IPR051394">
    <property type="entry name" value="Glutamate_Synthase"/>
</dbReference>
<dbReference type="GO" id="GO:0097054">
    <property type="term" value="P:L-glutamate biosynthetic process"/>
    <property type="evidence" value="ECO:0007669"/>
    <property type="project" value="UniProtKB-UniPathway"/>
</dbReference>
<dbReference type="Gene3D" id="1.10.1060.10">
    <property type="entry name" value="Alpha-helical ferredoxin"/>
    <property type="match status" value="1"/>
</dbReference>
<evidence type="ECO:0000256" key="8">
    <source>
        <dbReference type="ARBA" id="ARBA00022605"/>
    </source>
</evidence>
<feature type="domain" description="FAD/NAD(P)-binding" evidence="24">
    <location>
        <begin position="1079"/>
        <end position="1388"/>
    </location>
</feature>
<dbReference type="InterPro" id="IPR009051">
    <property type="entry name" value="Helical_ferredxn"/>
</dbReference>
<dbReference type="InterPro" id="IPR002932">
    <property type="entry name" value="Glu_synthdom"/>
</dbReference>
<dbReference type="FunFam" id="3.20.20.70:FF:000053">
    <property type="entry name" value="Glutamate synthase large subunit"/>
    <property type="match status" value="1"/>
</dbReference>
<dbReference type="InterPro" id="IPR002489">
    <property type="entry name" value="Glu_synth_asu_C"/>
</dbReference>
<evidence type="ECO:0000256" key="1">
    <source>
        <dbReference type="ARBA" id="ARBA00001917"/>
    </source>
</evidence>
<keyword evidence="17" id="KW-0314">Glutamate biosynthesis</keyword>
<dbReference type="InterPro" id="IPR006005">
    <property type="entry name" value="Glut_synth_ssu1"/>
</dbReference>
<evidence type="ECO:0000256" key="3">
    <source>
        <dbReference type="ARBA" id="ARBA00001974"/>
    </source>
</evidence>
<dbReference type="InterPro" id="IPR006982">
    <property type="entry name" value="Glu_synth_centr_N"/>
</dbReference>
<dbReference type="Pfam" id="PF14691">
    <property type="entry name" value="Fer4_20"/>
    <property type="match status" value="1"/>
</dbReference>
<keyword evidence="11" id="KW-0479">Metal-binding</keyword>
<dbReference type="GO" id="GO:0046872">
    <property type="term" value="F:metal ion binding"/>
    <property type="evidence" value="ECO:0007669"/>
    <property type="project" value="UniProtKB-KW"/>
</dbReference>
<dbReference type="NCBIfam" id="TIGR01317">
    <property type="entry name" value="GOGAT_sm_gam"/>
    <property type="match status" value="1"/>
</dbReference>
<evidence type="ECO:0000256" key="7">
    <source>
        <dbReference type="ARBA" id="ARBA00009716"/>
    </source>
</evidence>
<evidence type="ECO:0000256" key="19">
    <source>
        <dbReference type="ARBA" id="ARBA00024383"/>
    </source>
</evidence>
<feature type="domain" description="Glutamate synthase alpha subunit C-terminal" evidence="21">
    <location>
        <begin position="666"/>
        <end position="851"/>
    </location>
</feature>
<evidence type="ECO:0000313" key="27">
    <source>
        <dbReference type="WBParaSite" id="EEL_0000888501-mRNA-1"/>
    </source>
</evidence>
<dbReference type="PANTHER" id="PTHR43100">
    <property type="entry name" value="GLUTAMATE SYNTHASE [NADPH] SMALL CHAIN"/>
    <property type="match status" value="1"/>
</dbReference>
<dbReference type="Gene3D" id="2.160.20.60">
    <property type="entry name" value="Glutamate synthase, alpha subunit, C-terminal domain"/>
    <property type="match status" value="1"/>
</dbReference>
<evidence type="ECO:0000256" key="18">
    <source>
        <dbReference type="ARBA" id="ARBA00023291"/>
    </source>
</evidence>
<comment type="cofactor">
    <cofactor evidence="2">
        <name>[3Fe-4S] cluster</name>
        <dbReference type="ChEBI" id="CHEBI:21137"/>
    </cofactor>
</comment>
<comment type="similarity">
    <text evidence="7">Belongs to the glutamate synthase family.</text>
</comment>
<comment type="cofactor">
    <cofactor evidence="1">
        <name>FMN</name>
        <dbReference type="ChEBI" id="CHEBI:58210"/>
    </cofactor>
</comment>
<sequence>MAGALERLCERAEAAVHGGYNIIILSDRQVGPDRIPIPALLATAAVHHHLIRKGQRTSVGLVVESGEPREVHHFCCLAGYGAEAINPYLAFDTLLDMHKRGEFPPEVDSKEVVSRYIKSIGKGILKVMSKMGISTYQSYCGAQIFDAVGLKSEFVDRFFFGTATTIEGVGLEEVAEETVRRHRDAFGNDPVLLSTLDVGGEYAYRMRGEAHLWSPDAVAKLQHAVRTDSASTFTEYSDLVNSESARAQTIRGLFKIRMAGDAGRKPVSIDDVEPAKDIVKRFSTGAMSFGSISREAHTTLAIAMNRIGGKSNTGEGGEEPDRFYPLPDGKPNPERSAIKQVASGRFGVTTEYLVNSDMMQIKVAQGAKPGEGGQLPGHKVDATVAKTRHSTPGVGLISPPPHHDIYSIEDLAQLIYDLKNVNPEADVSVKLVSEVGVGTVAAGVAKARADHITISGYDGGTGASPLTSLKHAGSPWEMGLAETQQTLVLNGLRSRIALQVDGGLRTGRDVIIGALLGADEFGFSTAPLISAGCIMMRKCHLNTCPVGVATQDPVLRKRFKGTPEHVINFFFFMAEEVRQFLADMGYTRLEEIVGKAELLEKREMIDHWKAKGLDFTRIFHKPEAAEEKTRWTERQNHPIVDILDRKLIEQAMPALESKIPVKIEMPIKNVDRSAGAMLSGEVAKRYRHKGLKEDTISVTFTGTAGQSFAAFLARGISFELIGDGNDYVGKGLCGGRIVVRPPHDTKIVPENSIIVGNTVLYGAIEGEAYFRGVAGERFAVRNSGAIAVVEGTGDHGCEYMTGGVVVVIGQTGRNFAAGMSGGVAYVLDEAGDFAQRCNMAMVELEPVPEEDDILEKLHHHGGDLAHKGRVDVSANMTRHDEERLVQLISNHMHYTGSGRAKEILDNWEAFRPKFVKVMPVEYRRALEDMERMRMGVTGFLEIDRQVGKYQPASDRIRHFREFTIPMTDGEVKKQAARCMDCGIPFCHGPTGCPIHNQIPDWNDLVYNDNWDEAIRNLHSTNNFPEFTGRICPAPCEEACTLNLEDVPVSIKTVEQAIADKAYEKGFIIPQPAASKTGRKVAVIGSGPAGLAAAQQLARVGHEVHVYERESRAGGLLRYGIPDFKMEKHFIDRRVAQMEGEGVTFFYGVNVGIDKPVQELLDTYDAVLYCGGAETPRPAGIPGADLDGVHDAMNYLVQQNRRVGRENIESVAWPSDPIVASGRHVVVVGGGDTASDCVGTAFRQGAVKVTQLDIRPQPPEKEDKLSVWPYWATKMRTSSSQAEGADREFQVATLEFIGENGALTHVKCCEVDEARKPVPGTEFYIKADLAFIAIGFSGPFETSVVRELGDTLDMRADRRGNRSIAADDKDYRTSVDKLFTAGDIRRGQPSMSR</sequence>
<dbReference type="InterPro" id="IPR023753">
    <property type="entry name" value="FAD/NAD-binding_dom"/>
</dbReference>
<dbReference type="GO" id="GO:0016639">
    <property type="term" value="F:oxidoreductase activity, acting on the CH-NH2 group of donors, NAD or NADP as acceptor"/>
    <property type="evidence" value="ECO:0007669"/>
    <property type="project" value="InterPro"/>
</dbReference>
<dbReference type="EC" id="1.4.1.14" evidence="19"/>
<dbReference type="InterPro" id="IPR013785">
    <property type="entry name" value="Aldolase_TIM"/>
</dbReference>
<dbReference type="SUPFAM" id="SSF51395">
    <property type="entry name" value="FMN-linked oxidoreductases"/>
    <property type="match status" value="1"/>
</dbReference>
<evidence type="ECO:0000256" key="13">
    <source>
        <dbReference type="ARBA" id="ARBA00022962"/>
    </source>
</evidence>
<dbReference type="FunFam" id="2.160.20.60:FF:000001">
    <property type="entry name" value="Glutamate synthase, large subunit"/>
    <property type="match status" value="1"/>
</dbReference>
<protein>
    <recommendedName>
        <fullName evidence="19">glutamate synthase (NADH)</fullName>
        <ecNumber evidence="19">1.4.1.14</ecNumber>
    </recommendedName>
</protein>
<evidence type="ECO:0000256" key="10">
    <source>
        <dbReference type="ARBA" id="ARBA00022643"/>
    </source>
</evidence>
<dbReference type="Pfam" id="PF07992">
    <property type="entry name" value="Pyr_redox_2"/>
    <property type="match status" value="1"/>
</dbReference>
<dbReference type="CDD" id="cd02808">
    <property type="entry name" value="GltS_FMN"/>
    <property type="match status" value="1"/>
</dbReference>
<keyword evidence="9" id="KW-0285">Flavoprotein</keyword>
<dbReference type="Proteomes" id="UP000050640">
    <property type="component" value="Unplaced"/>
</dbReference>
<evidence type="ECO:0000313" key="26">
    <source>
        <dbReference type="Proteomes" id="UP000050640"/>
    </source>
</evidence>
<dbReference type="GO" id="GO:0051538">
    <property type="term" value="F:3 iron, 4 sulfur cluster binding"/>
    <property type="evidence" value="ECO:0007669"/>
    <property type="project" value="UniProtKB-KW"/>
</dbReference>
<dbReference type="PRINTS" id="PR00419">
    <property type="entry name" value="ADXRDTASE"/>
</dbReference>
<dbReference type="PANTHER" id="PTHR43100:SF1">
    <property type="entry name" value="GLUTAMATE SYNTHASE [NADPH] SMALL CHAIN"/>
    <property type="match status" value="1"/>
</dbReference>
<dbReference type="Gene3D" id="3.20.20.70">
    <property type="entry name" value="Aldolase class I"/>
    <property type="match status" value="2"/>
</dbReference>
<dbReference type="STRING" id="1147741.A0A0R3S2F3"/>
<feature type="domain" description="Glutamate synthase central-N" evidence="23">
    <location>
        <begin position="3"/>
        <end position="151"/>
    </location>
</feature>
<dbReference type="SUPFAM" id="SSF46548">
    <property type="entry name" value="alpha-helical ferredoxin"/>
    <property type="match status" value="1"/>
</dbReference>
<keyword evidence="18" id="KW-0003">3Fe-4S</keyword>
<dbReference type="Pfam" id="PF01645">
    <property type="entry name" value="Glu_synthase"/>
    <property type="match status" value="1"/>
</dbReference>
<dbReference type="CDD" id="cd00982">
    <property type="entry name" value="gltB_C"/>
    <property type="match status" value="1"/>
</dbReference>
<dbReference type="UniPathway" id="UPA00634">
    <property type="reaction ID" value="UER00690"/>
</dbReference>
<evidence type="ECO:0000256" key="6">
    <source>
        <dbReference type="ARBA" id="ARBA00004944"/>
    </source>
</evidence>
<evidence type="ECO:0000256" key="11">
    <source>
        <dbReference type="ARBA" id="ARBA00022723"/>
    </source>
</evidence>
<evidence type="ECO:0000259" key="25">
    <source>
        <dbReference type="Pfam" id="PF14691"/>
    </source>
</evidence>
<dbReference type="WBParaSite" id="EEL_0000888501-mRNA-1">
    <property type="protein sequence ID" value="EEL_0000888501-mRNA-1"/>
    <property type="gene ID" value="EEL_0000888501"/>
</dbReference>
<dbReference type="NCBIfam" id="NF008730">
    <property type="entry name" value="PRK11750.1"/>
    <property type="match status" value="1"/>
</dbReference>
<evidence type="ECO:0000256" key="12">
    <source>
        <dbReference type="ARBA" id="ARBA00022827"/>
    </source>
</evidence>
<dbReference type="UniPathway" id="UPA00045"/>
<keyword evidence="26" id="KW-1185">Reference proteome</keyword>
<evidence type="ECO:0000259" key="22">
    <source>
        <dbReference type="Pfam" id="PF01645"/>
    </source>
</evidence>
<comment type="cofactor">
    <cofactor evidence="3">
        <name>FAD</name>
        <dbReference type="ChEBI" id="CHEBI:57692"/>
    </cofactor>
</comment>
<name>A0A0R3S2F3_9BILA</name>
<reference evidence="27" key="1">
    <citation type="submission" date="2017-02" db="UniProtKB">
        <authorList>
            <consortium name="WormBaseParasite"/>
        </authorList>
    </citation>
    <scope>IDENTIFICATION</scope>
</reference>
<dbReference type="InterPro" id="IPR028261">
    <property type="entry name" value="DPD_II"/>
</dbReference>
<keyword evidence="16" id="KW-0411">Iron-sulfur</keyword>